<feature type="domain" description="Peptidase S8/S53" evidence="9">
    <location>
        <begin position="218"/>
        <end position="487"/>
    </location>
</feature>
<dbReference type="PROSITE" id="PS00136">
    <property type="entry name" value="SUBTILASE_ASP"/>
    <property type="match status" value="1"/>
</dbReference>
<evidence type="ECO:0000256" key="7">
    <source>
        <dbReference type="RuleBase" id="RU003355"/>
    </source>
</evidence>
<dbReference type="PIRSF" id="PIRSF037854">
    <property type="entry name" value="Dihydropyridine_esterase"/>
    <property type="match status" value="1"/>
</dbReference>
<feature type="active site" description="Charge relay system" evidence="5 6">
    <location>
        <position position="261"/>
    </location>
</feature>
<dbReference type="InterPro" id="IPR023827">
    <property type="entry name" value="Peptidase_S8_Asp-AS"/>
</dbReference>
<evidence type="ECO:0000256" key="3">
    <source>
        <dbReference type="ARBA" id="ARBA00022801"/>
    </source>
</evidence>
<accession>A0A124I1A1</accession>
<dbReference type="InterPro" id="IPR036852">
    <property type="entry name" value="Peptidase_S8/S53_dom_sf"/>
</dbReference>
<evidence type="ECO:0000313" key="11">
    <source>
        <dbReference type="Proteomes" id="UP000052982"/>
    </source>
</evidence>
<proteinExistence type="inferred from homology"/>
<protein>
    <submittedName>
        <fullName evidence="10">Peptidase</fullName>
    </submittedName>
</protein>
<dbReference type="EMBL" id="LMWW01000066">
    <property type="protein sequence ID" value="KUN76469.1"/>
    <property type="molecule type" value="Genomic_DNA"/>
</dbReference>
<evidence type="ECO:0000256" key="4">
    <source>
        <dbReference type="ARBA" id="ARBA00022825"/>
    </source>
</evidence>
<dbReference type="Gene3D" id="3.40.50.200">
    <property type="entry name" value="Peptidase S8/S53 domain"/>
    <property type="match status" value="1"/>
</dbReference>
<feature type="chain" id="PRO_5039232416" evidence="8">
    <location>
        <begin position="18"/>
        <end position="1111"/>
    </location>
</feature>
<evidence type="ECO:0000259" key="9">
    <source>
        <dbReference type="Pfam" id="PF00082"/>
    </source>
</evidence>
<keyword evidence="4 6" id="KW-0720">Serine protease</keyword>
<dbReference type="GO" id="GO:0004252">
    <property type="term" value="F:serine-type endopeptidase activity"/>
    <property type="evidence" value="ECO:0007669"/>
    <property type="project" value="UniProtKB-UniRule"/>
</dbReference>
<gene>
    <name evidence="10" type="ORF">AQJ64_37840</name>
</gene>
<dbReference type="InterPro" id="IPR015500">
    <property type="entry name" value="Peptidase_S8_subtilisin-rel"/>
</dbReference>
<sequence>MIAMAVVLAATGTPVMSQTFATSADASTGARSARTVTLITGDKVSVAPDGSVAGIQRAKGREKASFQVRRIDGHTYVVPGDAAVPTARGTLDRRLFDVTQLLADGYDDKNGSDLPLIVTYTGDETPAASAFRPARARVSRTLDEVNGVALRADRRGGAAFWDTFTDGGGRGEGTARLTGSPAVKKVEKVWLDGRREVSLDRSVPQIGAPTAWDAGFDGTGVKVAVLDTGVDRNHPDLAGQVIAHRNFSEPGSEDNVDRNGHGTHVASTVAGTGAESQGRYRGVAPGARILDGKILDDRGYGWDSDIIAGMEWAVAEGADVVSMSLGGTDTMGIDPLEETVNRLSATSDTLFVIAAGNEGNDGESTVGSPGSAESALTVGAVDKDDQLADFSSRGPRVGDGGVKPDLTAPGVDITAAASTASQLEDWYPSGTPGYATLSGTSMATPHVAGAAALLAQEHPDWTGERIKAALTGSTKPGPYSAYQQGTGRTDVARAIGQTVVAESGPISFGRPAWPHTDDQPVTKEITYRNLGTEPVVLDLAMEALGVDGKPSPEGMFDLSTRQVTVPAGGTAGVTVTADTRVGGDTYGSYGGSVTAASADGRTSVRTAFGVEREAESYNLTVRQLDDQGKPSGNGHTTIDGRDRAYTADLADRDGELTVRLPKGSYALTGVLGGGDESAANAYFLAPAVELDKDTTIVMDAREAESARITLPDAEARNTHAQLLPGYTSTDGKPLDTVSVFAFPDFQGFKVDQIGEETPKDVAYAQYSGFWTRDDADGRAVNYRMAWNRTGALGAFTADVRREDLARIDMTFGAPLQDTGVVFAMPYSPDERIAADFSTPVWRDLPLRTTEYVLGNGVKWAYAAEQWNALSSLQGQFRAYEPGRSYTKRLNIGVFGPSLPPAQGEPVDLYPGLARRGNTIKAVLPLFGDGEGNVGSSMYTLDASLRADGEEIPADGDPLYRAGYTVPAGDHRYELSLDAARDPELYPVSTRVRARWTFRSAEVAEDSWTRLPLSVVRFSPELSPTSTARAGERFDVPFTVEGAAGGRTVKKLTFEVSYDEGGTWTPARTVHGNRLSLEHPAEPGSVSLRARLTDRDGTTLVQTVDRAYLTVR</sequence>
<dbReference type="PROSITE" id="PS00138">
    <property type="entry name" value="SUBTILASE_SER"/>
    <property type="match status" value="1"/>
</dbReference>
<dbReference type="SUPFAM" id="SSF52743">
    <property type="entry name" value="Subtilisin-like"/>
    <property type="match status" value="1"/>
</dbReference>
<name>A0A124I1A1_9ACTN</name>
<dbReference type="STRING" id="1943.AQJ64_37840"/>
<dbReference type="PROSITE" id="PS51892">
    <property type="entry name" value="SUBTILASE"/>
    <property type="match status" value="1"/>
</dbReference>
<dbReference type="AlphaFoldDB" id="A0A124I1A1"/>
<dbReference type="InterPro" id="IPR017297">
    <property type="entry name" value="Peptidase_S8A_DPH-A"/>
</dbReference>
<dbReference type="InterPro" id="IPR023828">
    <property type="entry name" value="Peptidase_S8_Ser-AS"/>
</dbReference>
<dbReference type="PRINTS" id="PR00723">
    <property type="entry name" value="SUBTILISIN"/>
</dbReference>
<organism evidence="10 11">
    <name type="scientific">Streptomyces griseoruber</name>
    <dbReference type="NCBI Taxonomy" id="1943"/>
    <lineage>
        <taxon>Bacteria</taxon>
        <taxon>Bacillati</taxon>
        <taxon>Actinomycetota</taxon>
        <taxon>Actinomycetes</taxon>
        <taxon>Kitasatosporales</taxon>
        <taxon>Streptomycetaceae</taxon>
        <taxon>Streptomyces</taxon>
    </lineage>
</organism>
<dbReference type="PROSITE" id="PS00137">
    <property type="entry name" value="SUBTILASE_HIS"/>
    <property type="match status" value="1"/>
</dbReference>
<dbReference type="Proteomes" id="UP000052982">
    <property type="component" value="Unassembled WGS sequence"/>
</dbReference>
<feature type="signal peptide" evidence="8">
    <location>
        <begin position="1"/>
        <end position="17"/>
    </location>
</feature>
<keyword evidence="3 6" id="KW-0378">Hydrolase</keyword>
<dbReference type="PANTHER" id="PTHR43399">
    <property type="entry name" value="SUBTILISIN-RELATED"/>
    <property type="match status" value="1"/>
</dbReference>
<keyword evidence="11" id="KW-1185">Reference proteome</keyword>
<evidence type="ECO:0000256" key="6">
    <source>
        <dbReference type="PROSITE-ProRule" id="PRU01240"/>
    </source>
</evidence>
<feature type="active site" description="Charge relay system" evidence="5 6">
    <location>
        <position position="227"/>
    </location>
</feature>
<comment type="similarity">
    <text evidence="1 6 7">Belongs to the peptidase S8 family.</text>
</comment>
<dbReference type="InterPro" id="IPR051048">
    <property type="entry name" value="Peptidase_S8/S53_subtilisin"/>
</dbReference>
<dbReference type="InterPro" id="IPR022398">
    <property type="entry name" value="Peptidase_S8_His-AS"/>
</dbReference>
<keyword evidence="2 6" id="KW-0645">Protease</keyword>
<dbReference type="Pfam" id="PF00082">
    <property type="entry name" value="Peptidase_S8"/>
    <property type="match status" value="1"/>
</dbReference>
<reference evidence="10 11" key="1">
    <citation type="submission" date="2015-10" db="EMBL/GenBank/DDBJ databases">
        <title>Draft genome sequence of Streptomyces griseoruber DSM 40281, type strain for the species Streptomyces griseoruber.</title>
        <authorList>
            <person name="Ruckert C."/>
            <person name="Winkler A."/>
            <person name="Kalinowski J."/>
            <person name="Kampfer P."/>
            <person name="Glaeser S."/>
        </authorList>
    </citation>
    <scope>NUCLEOTIDE SEQUENCE [LARGE SCALE GENOMIC DNA]</scope>
    <source>
        <strain evidence="10 11">DSM 40281</strain>
    </source>
</reference>
<dbReference type="PANTHER" id="PTHR43399:SF4">
    <property type="entry name" value="CELL WALL-ASSOCIATED PROTEASE"/>
    <property type="match status" value="1"/>
</dbReference>
<evidence type="ECO:0000256" key="8">
    <source>
        <dbReference type="SAM" id="SignalP"/>
    </source>
</evidence>
<comment type="caution">
    <text evidence="10">The sequence shown here is derived from an EMBL/GenBank/DDBJ whole genome shotgun (WGS) entry which is preliminary data.</text>
</comment>
<evidence type="ECO:0000313" key="10">
    <source>
        <dbReference type="EMBL" id="KUN76469.1"/>
    </source>
</evidence>
<keyword evidence="8" id="KW-0732">Signal</keyword>
<dbReference type="InterPro" id="IPR000209">
    <property type="entry name" value="Peptidase_S8/S53_dom"/>
</dbReference>
<evidence type="ECO:0000256" key="2">
    <source>
        <dbReference type="ARBA" id="ARBA00022670"/>
    </source>
</evidence>
<feature type="active site" description="Charge relay system" evidence="5 6">
    <location>
        <position position="441"/>
    </location>
</feature>
<evidence type="ECO:0000256" key="5">
    <source>
        <dbReference type="PIRSR" id="PIRSR615500-1"/>
    </source>
</evidence>
<evidence type="ECO:0000256" key="1">
    <source>
        <dbReference type="ARBA" id="ARBA00011073"/>
    </source>
</evidence>
<dbReference type="GO" id="GO:0006508">
    <property type="term" value="P:proteolysis"/>
    <property type="evidence" value="ECO:0007669"/>
    <property type="project" value="UniProtKB-KW"/>
</dbReference>